<keyword evidence="4" id="KW-0408">Iron</keyword>
<dbReference type="GO" id="GO:0004517">
    <property type="term" value="F:nitric-oxide synthase activity"/>
    <property type="evidence" value="ECO:0007669"/>
    <property type="project" value="InterPro"/>
</dbReference>
<dbReference type="InterPro" id="IPR044943">
    <property type="entry name" value="NOS_dom_1"/>
</dbReference>
<protein>
    <submittedName>
        <fullName evidence="6">Nitric-oxide synthase</fullName>
    </submittedName>
</protein>
<evidence type="ECO:0000256" key="3">
    <source>
        <dbReference type="ARBA" id="ARBA00023002"/>
    </source>
</evidence>
<feature type="domain" description="Nitric oxide synthase (NOS)" evidence="5">
    <location>
        <begin position="70"/>
        <end position="77"/>
    </location>
</feature>
<keyword evidence="1" id="KW-0349">Heme</keyword>
<organism evidence="6 7">
    <name type="scientific">Micromonospora purpureochromogenes</name>
    <dbReference type="NCBI Taxonomy" id="47872"/>
    <lineage>
        <taxon>Bacteria</taxon>
        <taxon>Bacillati</taxon>
        <taxon>Actinomycetota</taxon>
        <taxon>Actinomycetes</taxon>
        <taxon>Micromonosporales</taxon>
        <taxon>Micromonosporaceae</taxon>
        <taxon>Micromonospora</taxon>
    </lineage>
</organism>
<dbReference type="InterPro" id="IPR050607">
    <property type="entry name" value="NOS"/>
</dbReference>
<evidence type="ECO:0000256" key="4">
    <source>
        <dbReference type="ARBA" id="ARBA00023004"/>
    </source>
</evidence>
<dbReference type="Gene3D" id="3.90.340.10">
    <property type="entry name" value="Nitric Oxide Synthase, Chain A, domain 1"/>
    <property type="match status" value="1"/>
</dbReference>
<evidence type="ECO:0000313" key="7">
    <source>
        <dbReference type="Proteomes" id="UP000198228"/>
    </source>
</evidence>
<dbReference type="Proteomes" id="UP000198228">
    <property type="component" value="Chromosome I"/>
</dbReference>
<gene>
    <name evidence="6" type="ORF">GA0074696_3584</name>
</gene>
<dbReference type="Gene3D" id="3.90.440.10">
    <property type="entry name" value="Nitric Oxide Synthase,Heme Domain,Chain A domain 2"/>
    <property type="match status" value="1"/>
</dbReference>
<dbReference type="InterPro" id="IPR036119">
    <property type="entry name" value="NOS_N_sf"/>
</dbReference>
<name>A0A1C4YPT8_9ACTN</name>
<dbReference type="PANTHER" id="PTHR43410">
    <property type="entry name" value="NITRIC OXIDE SYNTHASE OXYGENASE"/>
    <property type="match status" value="1"/>
</dbReference>
<dbReference type="InterPro" id="IPR044944">
    <property type="entry name" value="NOS_dom_3"/>
</dbReference>
<evidence type="ECO:0000313" key="6">
    <source>
        <dbReference type="EMBL" id="SCF22773.1"/>
    </source>
</evidence>
<dbReference type="AlphaFoldDB" id="A0A1C4YPT8"/>
<dbReference type="Pfam" id="PF02898">
    <property type="entry name" value="NO_synthase"/>
    <property type="match status" value="1"/>
</dbReference>
<keyword evidence="2" id="KW-0479">Metal-binding</keyword>
<dbReference type="PANTHER" id="PTHR43410:SF1">
    <property type="entry name" value="NITRIC OXIDE SYNTHASE"/>
    <property type="match status" value="1"/>
</dbReference>
<proteinExistence type="predicted"/>
<keyword evidence="3" id="KW-0560">Oxidoreductase</keyword>
<dbReference type="RefSeq" id="WP_088962141.1">
    <property type="nucleotide sequence ID" value="NZ_LT607410.1"/>
</dbReference>
<dbReference type="SUPFAM" id="SSF56512">
    <property type="entry name" value="Nitric oxide (NO) synthase oxygenase domain"/>
    <property type="match status" value="1"/>
</dbReference>
<dbReference type="EMBL" id="LT607410">
    <property type="protein sequence ID" value="SCF22773.1"/>
    <property type="molecule type" value="Genomic_DNA"/>
</dbReference>
<evidence type="ECO:0000259" key="5">
    <source>
        <dbReference type="PROSITE" id="PS60001"/>
    </source>
</evidence>
<evidence type="ECO:0000256" key="1">
    <source>
        <dbReference type="ARBA" id="ARBA00022617"/>
    </source>
</evidence>
<dbReference type="GO" id="GO:0046872">
    <property type="term" value="F:metal ion binding"/>
    <property type="evidence" value="ECO:0007669"/>
    <property type="project" value="UniProtKB-KW"/>
</dbReference>
<accession>A0A1C4YPT8</accession>
<dbReference type="Gene3D" id="3.90.1230.10">
    <property type="entry name" value="Nitric Oxide Synthase, Chain A, domain 3"/>
    <property type="match status" value="1"/>
</dbReference>
<dbReference type="InterPro" id="IPR004030">
    <property type="entry name" value="NOS_N"/>
</dbReference>
<evidence type="ECO:0000256" key="2">
    <source>
        <dbReference type="ARBA" id="ARBA00022723"/>
    </source>
</evidence>
<dbReference type="InterPro" id="IPR044940">
    <property type="entry name" value="NOS_dom_2"/>
</dbReference>
<dbReference type="GO" id="GO:0006809">
    <property type="term" value="P:nitric oxide biosynthetic process"/>
    <property type="evidence" value="ECO:0007669"/>
    <property type="project" value="InterPro"/>
</dbReference>
<sequence>MGAGAAVERAEDVAAEAAEFLELYHGERRLPGLAARLAEVREEITLTGSYRHTRDELVYGAKVAWRQSVRCVGRIRWAGLKVRDRRHVTSVAGIAQELAAHLAAGDNGGRIQSVVTVFAPDLPGVGPRARIWNDQLIRYCGHRRDDGSVLGDPAQVGMTEAARRLGWQPPPAPGRFDLLPWVIETAQEQPTLVGVPRELVREVALSHPEHPWFADLMLRWHALPVISNMRLRIGGVDYSCAPFNGHYLGDEIGTRNMGDGERYDQLRVVAAGLGLDTSREDTLWREHAVLVINQAVLHSFRLAGVRVSDPHTESELFMKFCAQEERAGRPVHGDWSWLNGSVGWAALHAVHHRYYDTAVPNPNIWPTDRVYDPSGVVKTTLRERHDTARAQED</sequence>
<reference evidence="6 7" key="1">
    <citation type="submission" date="2016-06" db="EMBL/GenBank/DDBJ databases">
        <authorList>
            <person name="Kjaerup R.B."/>
            <person name="Dalgaard T.S."/>
            <person name="Juul-Madsen H.R."/>
        </authorList>
    </citation>
    <scope>NUCLEOTIDE SEQUENCE [LARGE SCALE GENOMIC DNA]</scope>
    <source>
        <strain evidence="6 7">DSM 43821</strain>
    </source>
</reference>
<dbReference type="PROSITE" id="PS60001">
    <property type="entry name" value="NOS"/>
    <property type="match status" value="1"/>
</dbReference>